<keyword evidence="3" id="KW-1185">Reference proteome</keyword>
<dbReference type="Pfam" id="PF01722">
    <property type="entry name" value="BolA"/>
    <property type="match status" value="1"/>
</dbReference>
<dbReference type="Gene3D" id="3.30.300.90">
    <property type="entry name" value="BolA-like"/>
    <property type="match status" value="1"/>
</dbReference>
<proteinExistence type="inferred from homology"/>
<comment type="similarity">
    <text evidence="1">Belongs to the BolA/IbaG family.</text>
</comment>
<dbReference type="SUPFAM" id="SSF82657">
    <property type="entry name" value="BolA-like"/>
    <property type="match status" value="1"/>
</dbReference>
<organism evidence="2 3">
    <name type="scientific">Rhodospirillum centenum (strain ATCC 51521 / SW)</name>
    <dbReference type="NCBI Taxonomy" id="414684"/>
    <lineage>
        <taxon>Bacteria</taxon>
        <taxon>Pseudomonadati</taxon>
        <taxon>Pseudomonadota</taxon>
        <taxon>Alphaproteobacteria</taxon>
        <taxon>Rhodospirillales</taxon>
        <taxon>Rhodospirillaceae</taxon>
        <taxon>Rhodospirillum</taxon>
    </lineage>
</organism>
<dbReference type="EMBL" id="CP000613">
    <property type="protein sequence ID" value="ACJ00446.1"/>
    <property type="molecule type" value="Genomic_DNA"/>
</dbReference>
<dbReference type="InterPro" id="IPR036065">
    <property type="entry name" value="BolA-like_sf"/>
</dbReference>
<dbReference type="InterPro" id="IPR002634">
    <property type="entry name" value="BolA"/>
</dbReference>
<protein>
    <submittedName>
        <fullName evidence="2">BolA protein</fullName>
    </submittedName>
</protein>
<gene>
    <name evidence="2" type="primary">bolA</name>
    <name evidence="2" type="ordered locus">RC1_3080</name>
</gene>
<accession>B6IVX2</accession>
<evidence type="ECO:0000256" key="1">
    <source>
        <dbReference type="RuleBase" id="RU003860"/>
    </source>
</evidence>
<dbReference type="PANTHER" id="PTHR46230">
    <property type="match status" value="1"/>
</dbReference>
<dbReference type="RefSeq" id="WP_012568226.1">
    <property type="nucleotide sequence ID" value="NC_011420.2"/>
</dbReference>
<dbReference type="GO" id="GO:0016226">
    <property type="term" value="P:iron-sulfur cluster assembly"/>
    <property type="evidence" value="ECO:0007669"/>
    <property type="project" value="TreeGrafter"/>
</dbReference>
<dbReference type="PIRSF" id="PIRSF003113">
    <property type="entry name" value="BolA"/>
    <property type="match status" value="1"/>
</dbReference>
<evidence type="ECO:0000313" key="2">
    <source>
        <dbReference type="EMBL" id="ACJ00446.1"/>
    </source>
</evidence>
<evidence type="ECO:0000313" key="3">
    <source>
        <dbReference type="Proteomes" id="UP000001591"/>
    </source>
</evidence>
<dbReference type="STRING" id="414684.RC1_3080"/>
<dbReference type="AlphaFoldDB" id="B6IVX2"/>
<reference evidence="2 3" key="1">
    <citation type="journal article" date="2010" name="BMC Genomics">
        <title>Metabolic flexibility revealed in the genome of the cyst-forming alpha-1 proteobacterium Rhodospirillum centenum.</title>
        <authorList>
            <person name="Lu Y.K."/>
            <person name="Marden J."/>
            <person name="Han M."/>
            <person name="Swingley W.D."/>
            <person name="Mastrian S.D."/>
            <person name="Chowdhury S.R."/>
            <person name="Hao J."/>
            <person name="Helmy T."/>
            <person name="Kim S."/>
            <person name="Kurdoglu A.A."/>
            <person name="Matthies H.J."/>
            <person name="Rollo D."/>
            <person name="Stothard P."/>
            <person name="Blankenship R.E."/>
            <person name="Bauer C.E."/>
            <person name="Touchman J.W."/>
        </authorList>
    </citation>
    <scope>NUCLEOTIDE SEQUENCE [LARGE SCALE GENOMIC DNA]</scope>
    <source>
        <strain evidence="3">ATCC 51521 / SW</strain>
    </source>
</reference>
<name>B6IVX2_RHOCS</name>
<sequence length="104" mass="11923">MDYRTRIEDKLTRHLEPVRLRIKDVSHRHAGHADRRVSDAPEGGETHFSVEVVSARFDGMARLARHRLVNELLADELKERVHALQLRTLTPAEDAAAADSPRRR</sequence>
<dbReference type="OrthoDB" id="9811118at2"/>
<dbReference type="Proteomes" id="UP000001591">
    <property type="component" value="Chromosome"/>
</dbReference>
<dbReference type="PANTHER" id="PTHR46230:SF7">
    <property type="entry name" value="BOLA-LIKE PROTEIN 1"/>
    <property type="match status" value="1"/>
</dbReference>
<dbReference type="KEGG" id="rce:RC1_3080"/>
<dbReference type="eggNOG" id="COG0271">
    <property type="taxonomic scope" value="Bacteria"/>
</dbReference>
<dbReference type="HOGENOM" id="CLU_109462_2_1_5"/>